<name>A0A2U3DPC1_PURLI</name>
<reference evidence="1 2" key="1">
    <citation type="journal article" date="2016" name="Front. Microbiol.">
        <title>Genome and transcriptome sequences reveal the specific parasitism of the nematophagous Purpureocillium lilacinum 36-1.</title>
        <authorList>
            <person name="Xie J."/>
            <person name="Li S."/>
            <person name="Mo C."/>
            <person name="Xiao X."/>
            <person name="Peng D."/>
            <person name="Wang G."/>
            <person name="Xiao Y."/>
        </authorList>
    </citation>
    <scope>NUCLEOTIDE SEQUENCE [LARGE SCALE GENOMIC DNA]</scope>
    <source>
        <strain evidence="1 2">36-1</strain>
    </source>
</reference>
<gene>
    <name evidence="1" type="ORF">PCL_12672</name>
</gene>
<sequence>MRDTGAYEVCSAGADESLDVLLMPLEFLPCSEGDITCADLPSSEFDWSATLHDATTSPSDATATVELGDDDLAEVLVFTWNPASRRWQGSGKLEVRDLVEYIKGRLAKNGRRRLVSSVMYDTYKRVAVSARKISRRKTQLRFNGGSGVWEGHCGSGRIRVGLVFLDVHSSPVIDPIAGLQADPSEQQTPCYSRTCRLLGRRAMTTGPADISPTDASRGCAMASTPLSDEEVDGELSPLGQAHSRDEIHAGFSWYFFFGDTQHFESLDSDSTADVPVLDPLPVMPLDLSMEEVLLLCEEAFSITAERQVISVGGYTYALNGDDGDCVDLTEPLMDILMVSGQAYRVVGPAGDWCVDLTEPLQNVVVEGRVSEESHPSAGCAFVSHHRTSKAIRIALMMQIRLMVVSLKKELPPETPTTPTVPPAPWNFHITAEGSKSLAFNETVIRPTLAPSPDNSHYNEFETCAILLSRVCLG</sequence>
<proteinExistence type="predicted"/>
<evidence type="ECO:0000313" key="1">
    <source>
        <dbReference type="EMBL" id="PWI64102.1"/>
    </source>
</evidence>
<comment type="caution">
    <text evidence="1">The sequence shown here is derived from an EMBL/GenBank/DDBJ whole genome shotgun (WGS) entry which is preliminary data.</text>
</comment>
<protein>
    <submittedName>
        <fullName evidence="1">Uncharacterized protein</fullName>
    </submittedName>
</protein>
<evidence type="ECO:0000313" key="2">
    <source>
        <dbReference type="Proteomes" id="UP000245956"/>
    </source>
</evidence>
<accession>A0A2U3DPC1</accession>
<dbReference type="AlphaFoldDB" id="A0A2U3DPC1"/>
<dbReference type="EMBL" id="LCWV01000097">
    <property type="protein sequence ID" value="PWI64102.1"/>
    <property type="molecule type" value="Genomic_DNA"/>
</dbReference>
<organism evidence="1 2">
    <name type="scientific">Purpureocillium lilacinum</name>
    <name type="common">Paecilomyces lilacinus</name>
    <dbReference type="NCBI Taxonomy" id="33203"/>
    <lineage>
        <taxon>Eukaryota</taxon>
        <taxon>Fungi</taxon>
        <taxon>Dikarya</taxon>
        <taxon>Ascomycota</taxon>
        <taxon>Pezizomycotina</taxon>
        <taxon>Sordariomycetes</taxon>
        <taxon>Hypocreomycetidae</taxon>
        <taxon>Hypocreales</taxon>
        <taxon>Ophiocordycipitaceae</taxon>
        <taxon>Purpureocillium</taxon>
    </lineage>
</organism>
<dbReference type="Proteomes" id="UP000245956">
    <property type="component" value="Unassembled WGS sequence"/>
</dbReference>